<dbReference type="PROSITE" id="PS00107">
    <property type="entry name" value="PROTEIN_KINASE_ATP"/>
    <property type="match status" value="1"/>
</dbReference>
<evidence type="ECO:0000256" key="5">
    <source>
        <dbReference type="ARBA" id="ARBA00022777"/>
    </source>
</evidence>
<dbReference type="InterPro" id="IPR000719">
    <property type="entry name" value="Prot_kinase_dom"/>
</dbReference>
<dbReference type="PANTHER" id="PTHR22983">
    <property type="entry name" value="PROTEIN KINASE RELATED"/>
    <property type="match status" value="1"/>
</dbReference>
<feature type="region of interest" description="Disordered" evidence="10">
    <location>
        <begin position="363"/>
        <end position="506"/>
    </location>
</feature>
<keyword evidence="3 12" id="KW-0808">Transferase</keyword>
<dbReference type="InterPro" id="IPR008271">
    <property type="entry name" value="Ser/Thr_kinase_AS"/>
</dbReference>
<sequence>MSYAGQKTENYHILQLVGEGSFGKVYKGRRKSTGQVVAMKFISKVGKTKKDLRNLQLEIDIMQRLHHDNICMLLDTFETDTDIVMVIEFGEGDLFEILEDDKTLPEAEVQKIAKQLISALYYLHHNKIIHRDLKPQNILIFSDGSIKVADFGFARTLSRSSVCLTSMKGTPLYMPPELVMEKPYDKSADLWSMGIVLYELFVGVPPFYTNNFVSLVRLIVQDPVKYPSNMSDTFKSFLRGLLQKKPDKRLTWPNLAQHPFVKESRTERELRKLRPTPEMVHLHFLHPDQVPSSDLIWRQQKLGVNLTHLFPFESDIVNKNLDKSEKEKIVKAEKDNADFIKRKKDIEETLRLQQEWRERIRKGQDLDQFSGNSEHKKKSLEAKEKRKEEKRAQKEERQRQREIDRRVRHEEEEKQRQAEEKRREEEEKRQLEEQKKRDEEERRRKDDEQKERDRERKEAEAKQKKEDELRRKREDEARKKADEEEQLRKAAAKTPTPKPAIDKAANSKAEQLVRTLLSSSFGVDLPPGSILLPTSLSTAAVLQLPKIHVASNRGTQFEPTIQTQIVSTITEISDNIFNLTTRTETMDYSQVFHHSTLLSALLFHTNSSMIISSDPSSALASSPFLTTGFTVPSPFFVQLPLPSSSQMSPNVPMPFWLSERWGVQKWTRMDKFRDAVPQLFARTFSHLPVSSSADSAMLVTHLITQASLLQATALTISAFTATTIGSFWNSQLHLNTPYQSQSPKDGETTPFVLWSNNEMDGQISSFTTILTTFFESFFLGSSDGSQIFGWSDVSSVLPVGISVDDKKQGSDKIEVISSCLLFLQWLINTVLSLQYYAILSPKGIMEFYNAVFSTQHKIEGESLSLFEWMTGMLLVRLDSLISSIASIEEPSEAQRLALISAQTVLSSVVHLSSSLFSPPLPHLGHLCSTQVSSTPIVVSSAAASSASHSALTRSLMVAQSSSTKHSTLKVVGRNQGGGKQATLQLTTRQEMEGKAVAEFYTYLPNFLTHHLKKALRPTVKTTFATGDSFDCPQLVRSVLNTLRSCLLSVSSSSAQSEQTLSLLIDSLSLLLFAIHDSTENPVLRDIIVLSLLSPISAANSSPTPKYLSTLLSDQNASLSFSTALPSALTSSSSQQESVVYIQRLVTSICDEPQLLNKPTILYVFDSLRVLLKSLNNTITSPPNQSSNLPSALLLARACSELMGFTAEALSIDSPSSQNVTLLRRILLSEANKLCSFGDISSMLGSIFSALSSNSSSTARSSAISAFVPLDLTSALIPPISSQNPFTPHSTVSITPLPIPTQLLNTYQSDRMSAPNSEKQFDDYGSTFPGSQERVVSFISSVASHHGSAMIAGLFSAFFALMETLCTKHSSVLVWAIPTTVFHSISHNSVLSSSFPSSSTLCSHLDIFLWITFLFNSSETVNVSHTSHPVLFSSYLPNSNLLSTGAPSKAAQSVISTLSAAILRPTHSSPVNSSDFHSLDNLAFPAQFPLTPELFISSLLVSGLWDSVLSLLSRANHNLISPFDAKSLQTDNFPQSTHISFSQVFPLPFCNCEEVLTEDTLESLSKLIYNAVSLSASIPQSRLPLSASSLTPQPNSSHKVDDFSVFLLIRQKGEMVGTLSPFIAPSKSSDVKIHSYVKTILSALSILFTIDVVSTSSVTPTPGHSDSATVIRNLTHTLLQEKLVQRSIELFLPSLTKAFDQTDVSLKRMLNGRETDSEPLCDPDTLDLADSVTSFVLSCINRLQLFVPQIFVESRMEPPSKPNLTLSGVGWLLRLIQVVSLHSLASLSASHNKPPLRVSRLPSSLLSDMAVQSPAAQQKTTDELADEDDLLSTHGRRSPPDPHFLDLDAIFAGGLDPSFTFVPQHSCLIDSILILAHIARLDKRHYPELLNQSRLLFSLFPVLLSFPSDSVNSKTCNLLGNLFRHDATFYRPILTHPHIIRFISRECLFSRDPQTRKFACFAIGNAGFHTDELYDQLNESITGLVRCLEDEDDPKTSANAAGALGNLVRHSDILVKEMITTGGVAKLVGIASLGWVYGKSVKLRWKKEVGEEDELLEDKNTIEGPTIIQDNTPSPFEASMDSGELANQTISIRRISLFSLANIASHPISHSYLQHMLNIDSIVRELKEKEQDPKMKTYLTRFEQRYVTSLGAGGRSNKTGITLPILDKQQFSQPATSRRADSQKSSKSNSPSHKAATDRGGRDISSALMITPSSHKQFSSPGSRLSASPSRPTSMSDRQRSATQRREWKDEREATQQVALPPPLPPSSAYSSSQSSPSSLRSLPSATTRLNSRGTSSQASRTPPSSITTTSAVPNVRRAKSTGPMRGLTRNSPLKSHPSSSSHSTISAQTKRPSSPNRTPSKTSSTMGGDRWKVGLGGKH</sequence>
<dbReference type="InterPro" id="IPR011989">
    <property type="entry name" value="ARM-like"/>
</dbReference>
<evidence type="ECO:0000313" key="12">
    <source>
        <dbReference type="EMBL" id="KAK2956030.1"/>
    </source>
</evidence>
<reference evidence="12 13" key="1">
    <citation type="journal article" date="2022" name="bioRxiv">
        <title>Genomics of Preaxostyla Flagellates Illuminates Evolutionary Transitions and the Path Towards Mitochondrial Loss.</title>
        <authorList>
            <person name="Novak L.V.F."/>
            <person name="Treitli S.C."/>
            <person name="Pyrih J."/>
            <person name="Halakuc P."/>
            <person name="Pipaliya S.V."/>
            <person name="Vacek V."/>
            <person name="Brzon O."/>
            <person name="Soukal P."/>
            <person name="Eme L."/>
            <person name="Dacks J.B."/>
            <person name="Karnkowska A."/>
            <person name="Elias M."/>
            <person name="Hampl V."/>
        </authorList>
    </citation>
    <scope>NUCLEOTIDE SEQUENCE [LARGE SCALE GENOMIC DNA]</scope>
    <source>
        <strain evidence="12">NAU3</strain>
        <tissue evidence="12">Gut</tissue>
    </source>
</reference>
<dbReference type="EC" id="2.7.11.1" evidence="1"/>
<accession>A0ABQ9XX40</accession>
<evidence type="ECO:0000256" key="1">
    <source>
        <dbReference type="ARBA" id="ARBA00012513"/>
    </source>
</evidence>
<evidence type="ECO:0000256" key="8">
    <source>
        <dbReference type="ARBA" id="ARBA00048679"/>
    </source>
</evidence>
<dbReference type="InterPro" id="IPR011009">
    <property type="entry name" value="Kinase-like_dom_sf"/>
</dbReference>
<keyword evidence="4 9" id="KW-0547">Nucleotide-binding</keyword>
<evidence type="ECO:0000256" key="6">
    <source>
        <dbReference type="ARBA" id="ARBA00022840"/>
    </source>
</evidence>
<keyword evidence="2 12" id="KW-0723">Serine/threonine-protein kinase</keyword>
<feature type="compositionally biased region" description="Low complexity" evidence="10">
    <location>
        <begin position="2184"/>
        <end position="2193"/>
    </location>
</feature>
<dbReference type="SUPFAM" id="SSF56112">
    <property type="entry name" value="Protein kinase-like (PK-like)"/>
    <property type="match status" value="1"/>
</dbReference>
<dbReference type="InterPro" id="IPR017441">
    <property type="entry name" value="Protein_kinase_ATP_BS"/>
</dbReference>
<dbReference type="PROSITE" id="PS00108">
    <property type="entry name" value="PROTEIN_KINASE_ST"/>
    <property type="match status" value="1"/>
</dbReference>
<dbReference type="PANTHER" id="PTHR22983:SF6">
    <property type="entry name" value="SERINE_THREONINE-PROTEIN KINASE 36"/>
    <property type="match status" value="1"/>
</dbReference>
<feature type="compositionally biased region" description="Polar residues" evidence="10">
    <location>
        <begin position="2285"/>
        <end position="2298"/>
    </location>
</feature>
<evidence type="ECO:0000256" key="10">
    <source>
        <dbReference type="SAM" id="MobiDB-lite"/>
    </source>
</evidence>
<feature type="compositionally biased region" description="Polar residues" evidence="10">
    <location>
        <begin position="2347"/>
        <end position="2366"/>
    </location>
</feature>
<organism evidence="12 13">
    <name type="scientific">Blattamonas nauphoetae</name>
    <dbReference type="NCBI Taxonomy" id="2049346"/>
    <lineage>
        <taxon>Eukaryota</taxon>
        <taxon>Metamonada</taxon>
        <taxon>Preaxostyla</taxon>
        <taxon>Oxymonadida</taxon>
        <taxon>Blattamonas</taxon>
    </lineage>
</organism>
<dbReference type="CDD" id="cd14002">
    <property type="entry name" value="STKc_STK36"/>
    <property type="match status" value="1"/>
</dbReference>
<feature type="compositionally biased region" description="Basic and acidic residues" evidence="10">
    <location>
        <begin position="379"/>
        <end position="488"/>
    </location>
</feature>
<keyword evidence="6 9" id="KW-0067">ATP-binding</keyword>
<feature type="compositionally biased region" description="Low complexity" evidence="10">
    <location>
        <begin position="2266"/>
        <end position="2284"/>
    </location>
</feature>
<comment type="caution">
    <text evidence="12">The sequence shown here is derived from an EMBL/GenBank/DDBJ whole genome shotgun (WGS) entry which is preliminary data.</text>
</comment>
<dbReference type="PROSITE" id="PS50011">
    <property type="entry name" value="PROTEIN_KINASE_DOM"/>
    <property type="match status" value="1"/>
</dbReference>
<evidence type="ECO:0000313" key="13">
    <source>
        <dbReference type="Proteomes" id="UP001281761"/>
    </source>
</evidence>
<dbReference type="GO" id="GO:0004674">
    <property type="term" value="F:protein serine/threonine kinase activity"/>
    <property type="evidence" value="ECO:0007669"/>
    <property type="project" value="UniProtKB-KW"/>
</dbReference>
<evidence type="ECO:0000256" key="7">
    <source>
        <dbReference type="ARBA" id="ARBA00047899"/>
    </source>
</evidence>
<keyword evidence="5 12" id="KW-0418">Kinase</keyword>
<evidence type="ECO:0000256" key="2">
    <source>
        <dbReference type="ARBA" id="ARBA00022527"/>
    </source>
</evidence>
<name>A0ABQ9XX40_9EUKA</name>
<comment type="catalytic activity">
    <reaction evidence="7">
        <text>L-threonyl-[protein] + ATP = O-phospho-L-threonyl-[protein] + ADP + H(+)</text>
        <dbReference type="Rhea" id="RHEA:46608"/>
        <dbReference type="Rhea" id="RHEA-COMP:11060"/>
        <dbReference type="Rhea" id="RHEA-COMP:11605"/>
        <dbReference type="ChEBI" id="CHEBI:15378"/>
        <dbReference type="ChEBI" id="CHEBI:30013"/>
        <dbReference type="ChEBI" id="CHEBI:30616"/>
        <dbReference type="ChEBI" id="CHEBI:61977"/>
        <dbReference type="ChEBI" id="CHEBI:456216"/>
        <dbReference type="EC" id="2.7.11.1"/>
    </reaction>
</comment>
<feature type="domain" description="Protein kinase" evidence="11">
    <location>
        <begin position="11"/>
        <end position="261"/>
    </location>
</feature>
<protein>
    <recommendedName>
        <fullName evidence="1">non-specific serine/threonine protein kinase</fullName>
        <ecNumber evidence="1">2.7.11.1</ecNumber>
    </recommendedName>
</protein>
<feature type="compositionally biased region" description="Basic and acidic residues" evidence="10">
    <location>
        <begin position="2236"/>
        <end position="2253"/>
    </location>
</feature>
<dbReference type="Gene3D" id="1.25.10.10">
    <property type="entry name" value="Leucine-rich Repeat Variant"/>
    <property type="match status" value="1"/>
</dbReference>
<keyword evidence="13" id="KW-1185">Reference proteome</keyword>
<feature type="region of interest" description="Disordered" evidence="10">
    <location>
        <begin position="1811"/>
        <end position="1838"/>
    </location>
</feature>
<feature type="compositionally biased region" description="Low complexity" evidence="10">
    <location>
        <begin position="2331"/>
        <end position="2346"/>
    </location>
</feature>
<dbReference type="EMBL" id="JARBJD010000060">
    <property type="protein sequence ID" value="KAK2956030.1"/>
    <property type="molecule type" value="Genomic_DNA"/>
</dbReference>
<dbReference type="Pfam" id="PF00069">
    <property type="entry name" value="Pkinase"/>
    <property type="match status" value="1"/>
</dbReference>
<gene>
    <name evidence="12" type="ORF">BLNAU_9006</name>
</gene>
<evidence type="ECO:0000259" key="11">
    <source>
        <dbReference type="PROSITE" id="PS50011"/>
    </source>
</evidence>
<feature type="region of interest" description="Disordered" evidence="10">
    <location>
        <begin position="2164"/>
        <end position="2379"/>
    </location>
</feature>
<comment type="catalytic activity">
    <reaction evidence="8">
        <text>L-seryl-[protein] + ATP = O-phospho-L-seryl-[protein] + ADP + H(+)</text>
        <dbReference type="Rhea" id="RHEA:17989"/>
        <dbReference type="Rhea" id="RHEA-COMP:9863"/>
        <dbReference type="Rhea" id="RHEA-COMP:11604"/>
        <dbReference type="ChEBI" id="CHEBI:15378"/>
        <dbReference type="ChEBI" id="CHEBI:29999"/>
        <dbReference type="ChEBI" id="CHEBI:30616"/>
        <dbReference type="ChEBI" id="CHEBI:83421"/>
        <dbReference type="ChEBI" id="CHEBI:456216"/>
        <dbReference type="EC" id="2.7.11.1"/>
    </reaction>
</comment>
<proteinExistence type="predicted"/>
<dbReference type="Gene3D" id="1.10.510.10">
    <property type="entry name" value="Transferase(Phosphotransferase) domain 1"/>
    <property type="match status" value="1"/>
</dbReference>
<dbReference type="CDD" id="cd22249">
    <property type="entry name" value="UDM1_RNF168_RNF169-like"/>
    <property type="match status" value="1"/>
</dbReference>
<feature type="compositionally biased region" description="Low complexity" evidence="10">
    <location>
        <begin position="2218"/>
        <end position="2231"/>
    </location>
</feature>
<dbReference type="Proteomes" id="UP001281761">
    <property type="component" value="Unassembled WGS sequence"/>
</dbReference>
<dbReference type="SMART" id="SM00220">
    <property type="entry name" value="S_TKc"/>
    <property type="match status" value="1"/>
</dbReference>
<feature type="compositionally biased region" description="Low complexity" evidence="10">
    <location>
        <begin position="2299"/>
        <end position="2310"/>
    </location>
</feature>
<evidence type="ECO:0000256" key="3">
    <source>
        <dbReference type="ARBA" id="ARBA00022679"/>
    </source>
</evidence>
<evidence type="ECO:0000256" key="9">
    <source>
        <dbReference type="PROSITE-ProRule" id="PRU10141"/>
    </source>
</evidence>
<feature type="binding site" evidence="9">
    <location>
        <position position="40"/>
    </location>
    <ligand>
        <name>ATP</name>
        <dbReference type="ChEBI" id="CHEBI:30616"/>
    </ligand>
</feature>
<dbReference type="InterPro" id="IPR016024">
    <property type="entry name" value="ARM-type_fold"/>
</dbReference>
<dbReference type="SUPFAM" id="SSF48371">
    <property type="entry name" value="ARM repeat"/>
    <property type="match status" value="1"/>
</dbReference>
<evidence type="ECO:0000256" key="4">
    <source>
        <dbReference type="ARBA" id="ARBA00022741"/>
    </source>
</evidence>